<dbReference type="Proteomes" id="UP000177151">
    <property type="component" value="Unassembled WGS sequence"/>
</dbReference>
<evidence type="ECO:0000313" key="3">
    <source>
        <dbReference type="Proteomes" id="UP000177151"/>
    </source>
</evidence>
<proteinExistence type="predicted"/>
<dbReference type="AlphaFoldDB" id="A0A1F6NVC2"/>
<gene>
    <name evidence="2" type="ORF">A2206_01880</name>
</gene>
<comment type="caution">
    <text evidence="2">The sequence shown here is derived from an EMBL/GenBank/DDBJ whole genome shotgun (WGS) entry which is preliminary data.</text>
</comment>
<sequence length="237" mass="27615">MSVNLYLSEKVRELPGFESKPYSDGSGDEMRIKGMRLQGDKGRFYLYWDMSDSLSDELKDLVEEISCYETIPQMGYRESGIYRHGSAECELIPEDQGNNKRQKLVYRLKITASKLEDVREILHKVKTGAIRPEESYECRQSGKDRSELERELSHTKEMRDSALQVVKDLMNELESVNHDFSRFTDDYVELQKKITRMYNFAGDLLGRQDGKKKAFRWPFVSRLGVVDKMLRALDGKE</sequence>
<accession>A0A1F6NVC2</accession>
<organism evidence="2 3">
    <name type="scientific">Candidatus Magasanikbacteria bacterium RIFOXYA1_FULL_40_8</name>
    <dbReference type="NCBI Taxonomy" id="1798694"/>
    <lineage>
        <taxon>Bacteria</taxon>
        <taxon>Candidatus Magasanikiibacteriota</taxon>
    </lineage>
</organism>
<dbReference type="EMBL" id="MFQP01000008">
    <property type="protein sequence ID" value="OGH87869.1"/>
    <property type="molecule type" value="Genomic_DNA"/>
</dbReference>
<evidence type="ECO:0000256" key="1">
    <source>
        <dbReference type="SAM" id="MobiDB-lite"/>
    </source>
</evidence>
<reference evidence="2 3" key="1">
    <citation type="journal article" date="2016" name="Nat. Commun.">
        <title>Thousands of microbial genomes shed light on interconnected biogeochemical processes in an aquifer system.</title>
        <authorList>
            <person name="Anantharaman K."/>
            <person name="Brown C.T."/>
            <person name="Hug L.A."/>
            <person name="Sharon I."/>
            <person name="Castelle C.J."/>
            <person name="Probst A.J."/>
            <person name="Thomas B.C."/>
            <person name="Singh A."/>
            <person name="Wilkins M.J."/>
            <person name="Karaoz U."/>
            <person name="Brodie E.L."/>
            <person name="Williams K.H."/>
            <person name="Hubbard S.S."/>
            <person name="Banfield J.F."/>
        </authorList>
    </citation>
    <scope>NUCLEOTIDE SEQUENCE [LARGE SCALE GENOMIC DNA]</scope>
</reference>
<protein>
    <submittedName>
        <fullName evidence="2">Uncharacterized protein</fullName>
    </submittedName>
</protein>
<name>A0A1F6NVC2_9BACT</name>
<feature type="region of interest" description="Disordered" evidence="1">
    <location>
        <begin position="133"/>
        <end position="154"/>
    </location>
</feature>
<evidence type="ECO:0000313" key="2">
    <source>
        <dbReference type="EMBL" id="OGH87869.1"/>
    </source>
</evidence>